<dbReference type="Pfam" id="PF08263">
    <property type="entry name" value="LRRNT_2"/>
    <property type="match status" value="1"/>
</dbReference>
<feature type="chain" id="PRO_5043752876" description="Leucine-rich repeat-containing N-terminal plant-type domain-containing protein" evidence="4">
    <location>
        <begin position="25"/>
        <end position="122"/>
    </location>
</feature>
<gene>
    <name evidence="6" type="primary">ga25082</name>
    <name evidence="6" type="ORF">PR202_ga25082</name>
</gene>
<feature type="signal peptide" evidence="4">
    <location>
        <begin position="1"/>
        <end position="24"/>
    </location>
</feature>
<comment type="caution">
    <text evidence="6">The sequence shown here is derived from an EMBL/GenBank/DDBJ whole genome shotgun (WGS) entry which is preliminary data.</text>
</comment>
<proteinExistence type="predicted"/>
<keyword evidence="1" id="KW-0433">Leucine-rich repeat</keyword>
<dbReference type="PANTHER" id="PTHR48060">
    <property type="entry name" value="DNA DAMAGE-REPAIR/TOLERATION PROTEIN DRT100"/>
    <property type="match status" value="1"/>
</dbReference>
<accession>A0AAV5DA03</accession>
<dbReference type="PROSITE" id="PS51257">
    <property type="entry name" value="PROKAR_LIPOPROTEIN"/>
    <property type="match status" value="1"/>
</dbReference>
<evidence type="ECO:0000256" key="1">
    <source>
        <dbReference type="ARBA" id="ARBA00022614"/>
    </source>
</evidence>
<dbReference type="PANTHER" id="PTHR48060:SF21">
    <property type="entry name" value="L DOMAIN-LIKE PROTEIN"/>
    <property type="match status" value="1"/>
</dbReference>
<keyword evidence="3" id="KW-0677">Repeat</keyword>
<keyword evidence="7" id="KW-1185">Reference proteome</keyword>
<keyword evidence="2 4" id="KW-0732">Signal</keyword>
<dbReference type="Proteomes" id="UP001054889">
    <property type="component" value="Unassembled WGS sequence"/>
</dbReference>
<evidence type="ECO:0000256" key="2">
    <source>
        <dbReference type="ARBA" id="ARBA00022729"/>
    </source>
</evidence>
<dbReference type="AlphaFoldDB" id="A0AAV5DA03"/>
<protein>
    <recommendedName>
        <fullName evidence="5">Leucine-rich repeat-containing N-terminal plant-type domain-containing protein</fullName>
    </recommendedName>
</protein>
<reference evidence="6" key="2">
    <citation type="submission" date="2021-12" db="EMBL/GenBank/DDBJ databases">
        <title>Resequencing data analysis of finger millet.</title>
        <authorList>
            <person name="Hatakeyama M."/>
            <person name="Aluri S."/>
            <person name="Balachadran M.T."/>
            <person name="Sivarajan S.R."/>
            <person name="Poveda L."/>
            <person name="Shimizu-Inatsugi R."/>
            <person name="Schlapbach R."/>
            <person name="Sreeman S.M."/>
            <person name="Shimizu K.K."/>
        </authorList>
    </citation>
    <scope>NUCLEOTIDE SEQUENCE</scope>
</reference>
<dbReference type="SUPFAM" id="SSF52058">
    <property type="entry name" value="L domain-like"/>
    <property type="match status" value="1"/>
</dbReference>
<name>A0AAV5DA03_ELECO</name>
<evidence type="ECO:0000313" key="6">
    <source>
        <dbReference type="EMBL" id="GJN07263.1"/>
    </source>
</evidence>
<dbReference type="Gene3D" id="3.80.10.10">
    <property type="entry name" value="Ribonuclease Inhibitor"/>
    <property type="match status" value="1"/>
</dbReference>
<dbReference type="InterPro" id="IPR013210">
    <property type="entry name" value="LRR_N_plant-typ"/>
</dbReference>
<evidence type="ECO:0000313" key="7">
    <source>
        <dbReference type="Proteomes" id="UP001054889"/>
    </source>
</evidence>
<dbReference type="EMBL" id="BQKI01000013">
    <property type="protein sequence ID" value="GJN07263.1"/>
    <property type="molecule type" value="Genomic_DNA"/>
</dbReference>
<reference evidence="6" key="1">
    <citation type="journal article" date="2018" name="DNA Res.">
        <title>Multiple hybrid de novo genome assembly of finger millet, an orphan allotetraploid crop.</title>
        <authorList>
            <person name="Hatakeyama M."/>
            <person name="Aluri S."/>
            <person name="Balachadran M.T."/>
            <person name="Sivarajan S.R."/>
            <person name="Patrignani A."/>
            <person name="Gruter S."/>
            <person name="Poveda L."/>
            <person name="Shimizu-Inatsugi R."/>
            <person name="Baeten J."/>
            <person name="Francoijs K.J."/>
            <person name="Nataraja K.N."/>
            <person name="Reddy Y.A.N."/>
            <person name="Phadnis S."/>
            <person name="Ravikumar R.L."/>
            <person name="Schlapbach R."/>
            <person name="Sreeman S.M."/>
            <person name="Shimizu K.K."/>
        </authorList>
    </citation>
    <scope>NUCLEOTIDE SEQUENCE</scope>
</reference>
<dbReference type="InterPro" id="IPR053211">
    <property type="entry name" value="DNA_repair-toleration"/>
</dbReference>
<dbReference type="InterPro" id="IPR032675">
    <property type="entry name" value="LRR_dom_sf"/>
</dbReference>
<evidence type="ECO:0000259" key="5">
    <source>
        <dbReference type="Pfam" id="PF08263"/>
    </source>
</evidence>
<evidence type="ECO:0000256" key="4">
    <source>
        <dbReference type="SAM" id="SignalP"/>
    </source>
</evidence>
<evidence type="ECO:0000256" key="3">
    <source>
        <dbReference type="ARBA" id="ARBA00022737"/>
    </source>
</evidence>
<sequence length="122" mass="13206">MKAGAVGQFLLLFMACSMLHTGSSASGNETDRLSLLDFKKAITLDPQQALASWNDSTHFCSWEGVLCTANNPRRVTSIRLERRGLAGQISPSLANLTFLRNLSLATNQFTGEIPASLGHLQV</sequence>
<organism evidence="6 7">
    <name type="scientific">Eleusine coracana subsp. coracana</name>
    <dbReference type="NCBI Taxonomy" id="191504"/>
    <lineage>
        <taxon>Eukaryota</taxon>
        <taxon>Viridiplantae</taxon>
        <taxon>Streptophyta</taxon>
        <taxon>Embryophyta</taxon>
        <taxon>Tracheophyta</taxon>
        <taxon>Spermatophyta</taxon>
        <taxon>Magnoliopsida</taxon>
        <taxon>Liliopsida</taxon>
        <taxon>Poales</taxon>
        <taxon>Poaceae</taxon>
        <taxon>PACMAD clade</taxon>
        <taxon>Chloridoideae</taxon>
        <taxon>Cynodonteae</taxon>
        <taxon>Eleusininae</taxon>
        <taxon>Eleusine</taxon>
    </lineage>
</organism>
<feature type="domain" description="Leucine-rich repeat-containing N-terminal plant-type" evidence="5">
    <location>
        <begin position="29"/>
        <end position="68"/>
    </location>
</feature>